<dbReference type="InterPro" id="IPR007219">
    <property type="entry name" value="XnlR_reg_dom"/>
</dbReference>
<name>A0A8J2I806_9PLEO</name>
<dbReference type="Gene3D" id="1.20.120.1020">
    <property type="entry name" value="Prion-inhibition and propagation, HeLo domain"/>
    <property type="match status" value="1"/>
</dbReference>
<proteinExistence type="predicted"/>
<evidence type="ECO:0000256" key="1">
    <source>
        <dbReference type="ARBA" id="ARBA00023242"/>
    </source>
</evidence>
<comment type="caution">
    <text evidence="5">The sequence shown here is derived from an EMBL/GenBank/DDBJ whole genome shotgun (WGS) entry which is preliminary data.</text>
</comment>
<evidence type="ECO:0000313" key="5">
    <source>
        <dbReference type="EMBL" id="CAG5181759.1"/>
    </source>
</evidence>
<sequence>MAEAAGLVVGVVAVAGLFNNTVECFEFVQLGRTFGKDFQISQLRLDNARLRLSRWGKSLSLDNDVRDAVSLQGHFGSEANVKHAEALLGQIVELFAEAEGVSNRYRGRTEPQDSSLAVYDPQTDLDPAMAKLHEKMRQLAIERQNRSGVRQKARWALYQEKQFRRLIEDITELVNDLDNLFPATQHSQRDLCDMEVSAIGKSQDIYVLREIAAAQDKLLEQAITKAAESAGKSHHIVFSGSGNTGLQLGHNSDTTYQFTSPYLADMLPLFSGTDNPYLNSKLYKTMTAETQAAHRGPEIEEQLREAVYRAPYSGARIYDMSISPESLKPSRWTSISSDDVFLTRLLECYFLYEYPLWPCFHKDHFLDDITAGRNDYCSPLLVNCILTAACHGLSTLEQRSEFWNPKTYSYHFMAETKRLWELEQQRAVCSLPTAQAATILGRIYFVNGMDSMGWATWSHALALADKLGLFTATAPNSSEKERVSRTITAWGIFSQQAFSSFYLMKPPLARHPPEDGLPDYQNASSFFGEIWVKYPLAKHLVCAKLMSSTRAFKSKYDRQLALSLLEHILISPLLQVPTHLGQTFLALIKLRLVMNDIAGKALRENDGQNSLGLEQARRYHTMLMEWFHDLPGPLQPQNVAMPTQLLLHMQYHNLVTMTFHPFLQSETSFNHLTRGGSFQEYSGFSPVRLYSESKASLQTLLHMFYHRHGFEDYYIFLLQVLVQLGFDSLERLRTPEAQQQHFPAVMKATRATLILCARGLRDQGRNFYLSELVFRILRDKMNPMDVKLLKDWAQIKNEEKREKLMAEHVYGEYPVNVEGITSDPTERRLHRLLASMGDLKLPNDTVEPSKDERASRTWRSIVF</sequence>
<dbReference type="InterPro" id="IPR029498">
    <property type="entry name" value="HeLo_dom"/>
</dbReference>
<dbReference type="PANTHER" id="PTHR47256">
    <property type="entry name" value="ZN(II)2CYS6 TRANSCRIPTION FACTOR (EUROFUNG)-RELATED"/>
    <property type="match status" value="1"/>
</dbReference>
<evidence type="ECO:0000259" key="4">
    <source>
        <dbReference type="Pfam" id="PF17046"/>
    </source>
</evidence>
<keyword evidence="1" id="KW-0539">Nucleus</keyword>
<dbReference type="PANTHER" id="PTHR47256:SF1">
    <property type="entry name" value="ZN(II)2CYS6 TRANSCRIPTION FACTOR (EUROFUNG)"/>
    <property type="match status" value="1"/>
</dbReference>
<organism evidence="5 6">
    <name type="scientific">Alternaria atra</name>
    <dbReference type="NCBI Taxonomy" id="119953"/>
    <lineage>
        <taxon>Eukaryota</taxon>
        <taxon>Fungi</taxon>
        <taxon>Dikarya</taxon>
        <taxon>Ascomycota</taxon>
        <taxon>Pezizomycotina</taxon>
        <taxon>Dothideomycetes</taxon>
        <taxon>Pleosporomycetidae</taxon>
        <taxon>Pleosporales</taxon>
        <taxon>Pleosporineae</taxon>
        <taxon>Pleosporaceae</taxon>
        <taxon>Alternaria</taxon>
        <taxon>Alternaria sect. Ulocladioides</taxon>
    </lineage>
</organism>
<feature type="domain" description="Fungal death-pathway protein SesB" evidence="4">
    <location>
        <begin position="232"/>
        <end position="252"/>
    </location>
</feature>
<feature type="domain" description="Prion-inhibition and propagation HeLo" evidence="3">
    <location>
        <begin position="6"/>
        <end position="203"/>
    </location>
</feature>
<keyword evidence="6" id="KW-1185">Reference proteome</keyword>
<dbReference type="GO" id="GO:0003677">
    <property type="term" value="F:DNA binding"/>
    <property type="evidence" value="ECO:0007669"/>
    <property type="project" value="InterPro"/>
</dbReference>
<dbReference type="GeneID" id="67022084"/>
<dbReference type="OrthoDB" id="426882at2759"/>
<dbReference type="GO" id="GO:0006351">
    <property type="term" value="P:DNA-templated transcription"/>
    <property type="evidence" value="ECO:0007669"/>
    <property type="project" value="InterPro"/>
</dbReference>
<feature type="domain" description="Xylanolytic transcriptional activator regulatory" evidence="2">
    <location>
        <begin position="346"/>
        <end position="628"/>
    </location>
</feature>
<dbReference type="Pfam" id="PF17046">
    <property type="entry name" value="Ses_B"/>
    <property type="match status" value="1"/>
</dbReference>
<evidence type="ECO:0000313" key="6">
    <source>
        <dbReference type="Proteomes" id="UP000676310"/>
    </source>
</evidence>
<evidence type="ECO:0000259" key="3">
    <source>
        <dbReference type="Pfam" id="PF14479"/>
    </source>
</evidence>
<dbReference type="EMBL" id="CAJRGZ010000027">
    <property type="protein sequence ID" value="CAG5181759.1"/>
    <property type="molecule type" value="Genomic_DNA"/>
</dbReference>
<dbReference type="InterPro" id="IPR053187">
    <property type="entry name" value="Notoamide_regulator"/>
</dbReference>
<dbReference type="Proteomes" id="UP000676310">
    <property type="component" value="Unassembled WGS sequence"/>
</dbReference>
<reference evidence="5" key="1">
    <citation type="submission" date="2021-05" db="EMBL/GenBank/DDBJ databases">
        <authorList>
            <person name="Stam R."/>
        </authorList>
    </citation>
    <scope>NUCLEOTIDE SEQUENCE</scope>
    <source>
        <strain evidence="5">CS162</strain>
    </source>
</reference>
<protein>
    <recommendedName>
        <fullName evidence="7">Prion-inhibition and propagation HeLo domain-containing protein</fullName>
    </recommendedName>
</protein>
<dbReference type="GO" id="GO:0008270">
    <property type="term" value="F:zinc ion binding"/>
    <property type="evidence" value="ECO:0007669"/>
    <property type="project" value="InterPro"/>
</dbReference>
<dbReference type="Pfam" id="PF04082">
    <property type="entry name" value="Fungal_trans"/>
    <property type="match status" value="1"/>
</dbReference>
<dbReference type="Pfam" id="PF14479">
    <property type="entry name" value="HeLo"/>
    <property type="match status" value="1"/>
</dbReference>
<dbReference type="InterPro" id="IPR038305">
    <property type="entry name" value="HeLo_sf"/>
</dbReference>
<dbReference type="InterPro" id="IPR031469">
    <property type="entry name" value="SesB_dom"/>
</dbReference>
<dbReference type="RefSeq" id="XP_043173391.1">
    <property type="nucleotide sequence ID" value="XM_043317456.1"/>
</dbReference>
<evidence type="ECO:0008006" key="7">
    <source>
        <dbReference type="Google" id="ProtNLM"/>
    </source>
</evidence>
<dbReference type="CDD" id="cd12148">
    <property type="entry name" value="fungal_TF_MHR"/>
    <property type="match status" value="1"/>
</dbReference>
<evidence type="ECO:0000259" key="2">
    <source>
        <dbReference type="Pfam" id="PF04082"/>
    </source>
</evidence>
<gene>
    <name evidence="5" type="ORF">ALTATR162_LOCUS9820</name>
</gene>
<accession>A0A8J2I806</accession>
<dbReference type="AlphaFoldDB" id="A0A8J2I806"/>